<comment type="caution">
    <text evidence="2">The sequence shown here is derived from an EMBL/GenBank/DDBJ whole genome shotgun (WGS) entry which is preliminary data.</text>
</comment>
<keyword evidence="3" id="KW-1185">Reference proteome</keyword>
<accession>A0A3S3Q0P0</accession>
<evidence type="ECO:0000313" key="3">
    <source>
        <dbReference type="Proteomes" id="UP000285301"/>
    </source>
</evidence>
<organism evidence="2 3">
    <name type="scientific">Dinothrombium tinctorium</name>
    <dbReference type="NCBI Taxonomy" id="1965070"/>
    <lineage>
        <taxon>Eukaryota</taxon>
        <taxon>Metazoa</taxon>
        <taxon>Ecdysozoa</taxon>
        <taxon>Arthropoda</taxon>
        <taxon>Chelicerata</taxon>
        <taxon>Arachnida</taxon>
        <taxon>Acari</taxon>
        <taxon>Acariformes</taxon>
        <taxon>Trombidiformes</taxon>
        <taxon>Prostigmata</taxon>
        <taxon>Anystina</taxon>
        <taxon>Parasitengona</taxon>
        <taxon>Trombidioidea</taxon>
        <taxon>Trombidiidae</taxon>
        <taxon>Dinothrombium</taxon>
    </lineage>
</organism>
<feature type="non-terminal residue" evidence="2">
    <location>
        <position position="1"/>
    </location>
</feature>
<dbReference type="GO" id="GO:0005524">
    <property type="term" value="F:ATP binding"/>
    <property type="evidence" value="ECO:0007669"/>
    <property type="project" value="InterPro"/>
</dbReference>
<dbReference type="InterPro" id="IPR008271">
    <property type="entry name" value="Ser/Thr_kinase_AS"/>
</dbReference>
<feature type="domain" description="Protein kinase" evidence="1">
    <location>
        <begin position="1"/>
        <end position="180"/>
    </location>
</feature>
<gene>
    <name evidence="2" type="ORF">B4U79_05286</name>
</gene>
<dbReference type="PANTHER" id="PTHR24347">
    <property type="entry name" value="SERINE/THREONINE-PROTEIN KINASE"/>
    <property type="match status" value="1"/>
</dbReference>
<reference evidence="2 3" key="1">
    <citation type="journal article" date="2018" name="Gigascience">
        <title>Genomes of trombidid mites reveal novel predicted allergens and laterally-transferred genes associated with secondary metabolism.</title>
        <authorList>
            <person name="Dong X."/>
            <person name="Chaisiri K."/>
            <person name="Xia D."/>
            <person name="Armstrong S.D."/>
            <person name="Fang Y."/>
            <person name="Donnelly M.J."/>
            <person name="Kadowaki T."/>
            <person name="McGarry J.W."/>
            <person name="Darby A.C."/>
            <person name="Makepeace B.L."/>
        </authorList>
    </citation>
    <scope>NUCLEOTIDE SEQUENCE [LARGE SCALE GENOMIC DNA]</scope>
    <source>
        <strain evidence="2">UoL-WK</strain>
    </source>
</reference>
<dbReference type="Gene3D" id="1.10.510.10">
    <property type="entry name" value="Transferase(Phosphotransferase) domain 1"/>
    <property type="match status" value="1"/>
</dbReference>
<dbReference type="InterPro" id="IPR000719">
    <property type="entry name" value="Prot_kinase_dom"/>
</dbReference>
<dbReference type="STRING" id="1965070.A0A3S3Q0P0"/>
<dbReference type="Pfam" id="PF00069">
    <property type="entry name" value="Pkinase"/>
    <property type="match status" value="1"/>
</dbReference>
<sequence length="258" mass="28871">GGDLFDAIAEASKYNECDASGMIYNLASALSYLHSINICHRDIKPENLLVCEHNDGTKSLKLGDFGLAVEIKPGEQLHTVCGTPTYVAPEILAETGYSLKVDVWAGGVIAYILLCGYPPFVSQTNNQDELFDHILRGKFEFSSPFWDEISDSAKELIMNMLEVDPEKRYSAIEVVEHPWVAGDIVPFNDEHISVSNALYSPQFDRKSADTRTEEVKIPLSENIIFKGYANENNQINNGYDCCLPFKLMPQAFEEDLEF</sequence>
<dbReference type="FunFam" id="1.10.510.10:FF:000066">
    <property type="entry name" value="Serine/threonine-protein kinase DCLK1 isoform 2"/>
    <property type="match status" value="1"/>
</dbReference>
<dbReference type="PROSITE" id="PS50011">
    <property type="entry name" value="PROTEIN_KINASE_DOM"/>
    <property type="match status" value="1"/>
</dbReference>
<proteinExistence type="predicted"/>
<dbReference type="Proteomes" id="UP000285301">
    <property type="component" value="Unassembled WGS sequence"/>
</dbReference>
<dbReference type="InterPro" id="IPR011009">
    <property type="entry name" value="Kinase-like_dom_sf"/>
</dbReference>
<dbReference type="EMBL" id="NCKU01001602">
    <property type="protein sequence ID" value="RWS11688.1"/>
    <property type="molecule type" value="Genomic_DNA"/>
</dbReference>
<dbReference type="SMART" id="SM00220">
    <property type="entry name" value="S_TKc"/>
    <property type="match status" value="1"/>
</dbReference>
<dbReference type="SUPFAM" id="SSF56112">
    <property type="entry name" value="Protein kinase-like (PK-like)"/>
    <property type="match status" value="1"/>
</dbReference>
<dbReference type="AlphaFoldDB" id="A0A3S3Q0P0"/>
<evidence type="ECO:0000259" key="1">
    <source>
        <dbReference type="PROSITE" id="PS50011"/>
    </source>
</evidence>
<dbReference type="GO" id="GO:0004672">
    <property type="term" value="F:protein kinase activity"/>
    <property type="evidence" value="ECO:0007669"/>
    <property type="project" value="InterPro"/>
</dbReference>
<dbReference type="OrthoDB" id="1738954at2759"/>
<evidence type="ECO:0000313" key="2">
    <source>
        <dbReference type="EMBL" id="RWS11688.1"/>
    </source>
</evidence>
<dbReference type="PROSITE" id="PS00108">
    <property type="entry name" value="PROTEIN_KINASE_ST"/>
    <property type="match status" value="1"/>
</dbReference>
<keyword evidence="2" id="KW-0808">Transferase</keyword>
<keyword evidence="2" id="KW-0418">Kinase</keyword>
<protein>
    <submittedName>
        <fullName evidence="2">Serine/threonine-protein kinase DCLK1-like protein</fullName>
    </submittedName>
</protein>
<name>A0A3S3Q0P0_9ACAR</name>